<comment type="subcellular location">
    <subcellularLocation>
        <location evidence="4">Cytoplasm</location>
    </subcellularLocation>
</comment>
<organism evidence="6 7">
    <name type="scientific">Agathobaculum hominis</name>
    <dbReference type="NCBI Taxonomy" id="2763014"/>
    <lineage>
        <taxon>Bacteria</taxon>
        <taxon>Bacillati</taxon>
        <taxon>Bacillota</taxon>
        <taxon>Clostridia</taxon>
        <taxon>Eubacteriales</taxon>
        <taxon>Butyricicoccaceae</taxon>
        <taxon>Agathobaculum</taxon>
    </lineage>
</organism>
<dbReference type="Proteomes" id="UP000641741">
    <property type="component" value="Unassembled WGS sequence"/>
</dbReference>
<comment type="caution">
    <text evidence="6">The sequence shown here is derived from an EMBL/GenBank/DDBJ whole genome shotgun (WGS) entry which is preliminary data.</text>
</comment>
<proteinExistence type="inferred from homology"/>
<protein>
    <recommendedName>
        <fullName evidence="1 4">Ribosome biogenesis GTPase A</fullName>
    </recommendedName>
</protein>
<comment type="similarity">
    <text evidence="4">Belongs to the TRAFAC class YlqF/YawG GTPase family. MTG1 subfamily.</text>
</comment>
<dbReference type="PIRSF" id="PIRSF006230">
    <property type="entry name" value="MG442"/>
    <property type="match status" value="1"/>
</dbReference>
<dbReference type="InterPro" id="IPR006073">
    <property type="entry name" value="GTP-bd"/>
</dbReference>
<dbReference type="Gene3D" id="3.40.50.300">
    <property type="entry name" value="P-loop containing nucleotide triphosphate hydrolases"/>
    <property type="match status" value="1"/>
</dbReference>
<dbReference type="InterPro" id="IPR019991">
    <property type="entry name" value="GTP-bd_ribosome_bgen"/>
</dbReference>
<feature type="domain" description="CP-type G" evidence="5">
    <location>
        <begin position="11"/>
        <end position="178"/>
    </location>
</feature>
<dbReference type="Pfam" id="PF01926">
    <property type="entry name" value="MMR_HSR1"/>
    <property type="match status" value="1"/>
</dbReference>
<evidence type="ECO:0000256" key="4">
    <source>
        <dbReference type="PIRNR" id="PIRNR006230"/>
    </source>
</evidence>
<accession>A0ABR7GQE8</accession>
<gene>
    <name evidence="6" type="primary">ylqF</name>
    <name evidence="6" type="ORF">H8S02_11400</name>
</gene>
<reference evidence="6 7" key="1">
    <citation type="submission" date="2020-08" db="EMBL/GenBank/DDBJ databases">
        <title>Genome public.</title>
        <authorList>
            <person name="Liu C."/>
            <person name="Sun Q."/>
        </authorList>
    </citation>
    <scope>NUCLEOTIDE SEQUENCE [LARGE SCALE GENOMIC DNA]</scope>
    <source>
        <strain evidence="6 7">M2</strain>
    </source>
</reference>
<evidence type="ECO:0000313" key="7">
    <source>
        <dbReference type="Proteomes" id="UP000641741"/>
    </source>
</evidence>
<dbReference type="PANTHER" id="PTHR45782:SF4">
    <property type="entry name" value="MITOCHONDRIAL RIBOSOME-ASSOCIATED GTPASE 1"/>
    <property type="match status" value="1"/>
</dbReference>
<keyword evidence="7" id="KW-1185">Reference proteome</keyword>
<dbReference type="PRINTS" id="PR00326">
    <property type="entry name" value="GTP1OBG"/>
</dbReference>
<dbReference type="PROSITE" id="PS51721">
    <property type="entry name" value="G_CP"/>
    <property type="match status" value="1"/>
</dbReference>
<evidence type="ECO:0000256" key="2">
    <source>
        <dbReference type="ARBA" id="ARBA00022741"/>
    </source>
</evidence>
<dbReference type="InterPro" id="IPR027417">
    <property type="entry name" value="P-loop_NTPase"/>
</dbReference>
<dbReference type="Gene3D" id="1.10.1580.10">
    <property type="match status" value="1"/>
</dbReference>
<evidence type="ECO:0000256" key="3">
    <source>
        <dbReference type="ARBA" id="ARBA00023134"/>
    </source>
</evidence>
<sequence>MNIQWYPGHMTKTRRQMAEYIKQVDAVCEVVDARIPQVSRNPDMDEIAAGRPRMMILNRIDLADPNKTAVWAKHFRDQGMAVIQTDSRAGTGTQAFSNAVRTLLADKIEQWNEKGLVGKAVRVMVVGIPNVGKSTFINRILGRKSAKAADRPGVTRGSQWFRVDSGIDLLDTPGILWPKFDDERVGILLACTGAIKDDILDVETLGCKLMELLSVQAPQTIVDRYSVSIPEEECDFLGYELLQQAGKRRGFLLRGGEIDTERMARILLDEFRGGVLGRITLEMPAAAEQGADA</sequence>
<dbReference type="InterPro" id="IPR023179">
    <property type="entry name" value="GTP-bd_ortho_bundle_sf"/>
</dbReference>
<dbReference type="InterPro" id="IPR016478">
    <property type="entry name" value="GTPase_MTG1"/>
</dbReference>
<evidence type="ECO:0000256" key="1">
    <source>
        <dbReference type="ARBA" id="ARBA00014898"/>
    </source>
</evidence>
<dbReference type="NCBIfam" id="TIGR03596">
    <property type="entry name" value="GTPase_YlqF"/>
    <property type="match status" value="1"/>
</dbReference>
<keyword evidence="2 4" id="KW-0547">Nucleotide-binding</keyword>
<dbReference type="SUPFAM" id="SSF52540">
    <property type="entry name" value="P-loop containing nucleoside triphosphate hydrolases"/>
    <property type="match status" value="1"/>
</dbReference>
<dbReference type="InterPro" id="IPR030378">
    <property type="entry name" value="G_CP_dom"/>
</dbReference>
<evidence type="ECO:0000259" key="5">
    <source>
        <dbReference type="PROSITE" id="PS51721"/>
    </source>
</evidence>
<dbReference type="PANTHER" id="PTHR45782">
    <property type="entry name" value="MITOCHONDRIAL RIBOSOME-ASSOCIATED GTPASE 1"/>
    <property type="match status" value="1"/>
</dbReference>
<evidence type="ECO:0000313" key="6">
    <source>
        <dbReference type="EMBL" id="MBC5696537.1"/>
    </source>
</evidence>
<dbReference type="RefSeq" id="WP_186970612.1">
    <property type="nucleotide sequence ID" value="NZ_JACOPK010000011.1"/>
</dbReference>
<dbReference type="CDD" id="cd01856">
    <property type="entry name" value="YlqF"/>
    <property type="match status" value="1"/>
</dbReference>
<comment type="function">
    <text evidence="4">Required for a late step of 50S ribosomal subunit assembly. Has GTPase activity.</text>
</comment>
<keyword evidence="3 4" id="KW-0342">GTP-binding</keyword>
<name>A0ABR7GQE8_9FIRM</name>
<keyword evidence="4" id="KW-0963">Cytoplasm</keyword>
<dbReference type="EMBL" id="JACOPK010000011">
    <property type="protein sequence ID" value="MBC5696537.1"/>
    <property type="molecule type" value="Genomic_DNA"/>
</dbReference>